<dbReference type="AlphaFoldDB" id="M2WFV8"/>
<dbReference type="STRING" id="71999.KPaMU14_11030"/>
<dbReference type="Pfam" id="PF00708">
    <property type="entry name" value="Acylphosphatase"/>
    <property type="match status" value="1"/>
</dbReference>
<evidence type="ECO:0000256" key="5">
    <source>
        <dbReference type="PROSITE-ProRule" id="PRU00520"/>
    </source>
</evidence>
<proteinExistence type="inferred from homology"/>
<organism evidence="8 9">
    <name type="scientific">Kocuria palustris PEL</name>
    <dbReference type="NCBI Taxonomy" id="1236550"/>
    <lineage>
        <taxon>Bacteria</taxon>
        <taxon>Bacillati</taxon>
        <taxon>Actinomycetota</taxon>
        <taxon>Actinomycetes</taxon>
        <taxon>Micrococcales</taxon>
        <taxon>Micrococcaceae</taxon>
        <taxon>Kocuria</taxon>
    </lineage>
</organism>
<dbReference type="PROSITE" id="PS51160">
    <property type="entry name" value="ACYLPHOSPHATASE_3"/>
    <property type="match status" value="1"/>
</dbReference>
<dbReference type="EC" id="3.6.1.7" evidence="2 5"/>
<dbReference type="InterPro" id="IPR017968">
    <property type="entry name" value="Acylphosphatase_CS"/>
</dbReference>
<comment type="catalytic activity">
    <reaction evidence="4 5">
        <text>an acyl phosphate + H2O = a carboxylate + phosphate + H(+)</text>
        <dbReference type="Rhea" id="RHEA:14965"/>
        <dbReference type="ChEBI" id="CHEBI:15377"/>
        <dbReference type="ChEBI" id="CHEBI:15378"/>
        <dbReference type="ChEBI" id="CHEBI:29067"/>
        <dbReference type="ChEBI" id="CHEBI:43474"/>
        <dbReference type="ChEBI" id="CHEBI:59918"/>
        <dbReference type="EC" id="3.6.1.7"/>
    </reaction>
</comment>
<reference evidence="8 9" key="1">
    <citation type="journal article" date="2014" name="Genome Announc.">
        <title>Draft Genome Sequence of Kocuria palustris PEL.</title>
        <authorList>
            <person name="Sharma G."/>
            <person name="Khatri I."/>
            <person name="Subramanian S."/>
        </authorList>
    </citation>
    <scope>NUCLEOTIDE SEQUENCE [LARGE SCALE GENOMIC DNA]</scope>
    <source>
        <strain evidence="8 9">PEL</strain>
    </source>
</reference>
<gene>
    <name evidence="8" type="ORF">C884_01905</name>
</gene>
<sequence length="107" mass="11704">MSQQGAARDEEDGLDTRQRLRAIAIVHGTVQGVGFRYWTWKHAEKLGLVGCARNLDDGTVEVIAEGTRWAVRDLLKEIQGPDAPGAVMRVDAHFEDPQGDLSGFTTA</sequence>
<evidence type="ECO:0000256" key="3">
    <source>
        <dbReference type="ARBA" id="ARBA00015991"/>
    </source>
</evidence>
<keyword evidence="5" id="KW-0378">Hydrolase</keyword>
<evidence type="ECO:0000256" key="1">
    <source>
        <dbReference type="ARBA" id="ARBA00005614"/>
    </source>
</evidence>
<feature type="domain" description="Acylphosphatase-like" evidence="7">
    <location>
        <begin position="21"/>
        <end position="107"/>
    </location>
</feature>
<dbReference type="PROSITE" id="PS00150">
    <property type="entry name" value="ACYLPHOSPHATASE_1"/>
    <property type="match status" value="1"/>
</dbReference>
<dbReference type="Gene3D" id="3.30.70.100">
    <property type="match status" value="1"/>
</dbReference>
<feature type="active site" evidence="5">
    <location>
        <position position="36"/>
    </location>
</feature>
<comment type="caution">
    <text evidence="8">The sequence shown here is derived from an EMBL/GenBank/DDBJ whole genome shotgun (WGS) entry which is preliminary data.</text>
</comment>
<dbReference type="Proteomes" id="UP000009877">
    <property type="component" value="Unassembled WGS sequence"/>
</dbReference>
<dbReference type="SUPFAM" id="SSF54975">
    <property type="entry name" value="Acylphosphatase/BLUF domain-like"/>
    <property type="match status" value="1"/>
</dbReference>
<name>M2WFV8_9MICC</name>
<evidence type="ECO:0000313" key="8">
    <source>
        <dbReference type="EMBL" id="EME37397.1"/>
    </source>
</evidence>
<keyword evidence="9" id="KW-1185">Reference proteome</keyword>
<dbReference type="InterPro" id="IPR036046">
    <property type="entry name" value="Acylphosphatase-like_dom_sf"/>
</dbReference>
<evidence type="ECO:0000259" key="7">
    <source>
        <dbReference type="PROSITE" id="PS51160"/>
    </source>
</evidence>
<accession>M2WFV8</accession>
<dbReference type="InterPro" id="IPR001792">
    <property type="entry name" value="Acylphosphatase-like_dom"/>
</dbReference>
<evidence type="ECO:0000313" key="9">
    <source>
        <dbReference type="Proteomes" id="UP000009877"/>
    </source>
</evidence>
<evidence type="ECO:0000256" key="6">
    <source>
        <dbReference type="RuleBase" id="RU004168"/>
    </source>
</evidence>
<dbReference type="InterPro" id="IPR020456">
    <property type="entry name" value="Acylphosphatase"/>
</dbReference>
<evidence type="ECO:0000256" key="2">
    <source>
        <dbReference type="ARBA" id="ARBA00012150"/>
    </source>
</evidence>
<dbReference type="EMBL" id="ANHZ02000004">
    <property type="protein sequence ID" value="EME37397.1"/>
    <property type="molecule type" value="Genomic_DNA"/>
</dbReference>
<dbReference type="RefSeq" id="WP_006213914.1">
    <property type="nucleotide sequence ID" value="NZ_ANHZ02000004.1"/>
</dbReference>
<dbReference type="PANTHER" id="PTHR47268:SF4">
    <property type="entry name" value="ACYLPHOSPHATASE"/>
    <property type="match status" value="1"/>
</dbReference>
<dbReference type="GO" id="GO:0003998">
    <property type="term" value="F:acylphosphatase activity"/>
    <property type="evidence" value="ECO:0007669"/>
    <property type="project" value="UniProtKB-EC"/>
</dbReference>
<feature type="active site" evidence="5">
    <location>
        <position position="54"/>
    </location>
</feature>
<dbReference type="PANTHER" id="PTHR47268">
    <property type="entry name" value="ACYLPHOSPHATASE"/>
    <property type="match status" value="1"/>
</dbReference>
<comment type="similarity">
    <text evidence="1 6">Belongs to the acylphosphatase family.</text>
</comment>
<protein>
    <recommendedName>
        <fullName evidence="3 5">acylphosphatase</fullName>
        <ecNumber evidence="2 5">3.6.1.7</ecNumber>
    </recommendedName>
</protein>
<evidence type="ECO:0000256" key="4">
    <source>
        <dbReference type="ARBA" id="ARBA00047645"/>
    </source>
</evidence>